<dbReference type="Proteomes" id="UP000070589">
    <property type="component" value="Unassembled WGS sequence"/>
</dbReference>
<evidence type="ECO:0000259" key="1">
    <source>
        <dbReference type="Pfam" id="PF10107"/>
    </source>
</evidence>
<evidence type="ECO:0000313" key="3">
    <source>
        <dbReference type="Proteomes" id="UP000070589"/>
    </source>
</evidence>
<gene>
    <name evidence="2" type="ORF">AKJ62_00530</name>
</gene>
<comment type="caution">
    <text evidence="2">The sequence shown here is derived from an EMBL/GenBank/DDBJ whole genome shotgun (WGS) entry which is preliminary data.</text>
</comment>
<feature type="domain" description="Holliday junction resolvase-related" evidence="1">
    <location>
        <begin position="14"/>
        <end position="122"/>
    </location>
</feature>
<dbReference type="Pfam" id="PF10107">
    <property type="entry name" value="Endonuc_Holl"/>
    <property type="match status" value="1"/>
</dbReference>
<accession>A0A133U8T0</accession>
<dbReference type="InterPro" id="IPR019287">
    <property type="entry name" value="Hday_junct_resolvase-rel_dom"/>
</dbReference>
<evidence type="ECO:0000313" key="2">
    <source>
        <dbReference type="EMBL" id="KXA90602.1"/>
    </source>
</evidence>
<name>A0A133U8T0_9EURY</name>
<protein>
    <recommendedName>
        <fullName evidence="1">Holliday junction resolvase-related domain-containing protein</fullName>
    </recommendedName>
</protein>
<dbReference type="AlphaFoldDB" id="A0A133U8T0"/>
<organism evidence="2 3">
    <name type="scientific">candidate division MSBL1 archaeon SCGC-AAA259D14</name>
    <dbReference type="NCBI Taxonomy" id="1698261"/>
    <lineage>
        <taxon>Archaea</taxon>
        <taxon>Methanobacteriati</taxon>
        <taxon>Methanobacteriota</taxon>
        <taxon>candidate division MSBL1</taxon>
    </lineage>
</organism>
<sequence length="128" mass="14906">MLGIILAYYFFKGRAKTWYKEWKTEYESQIRKDAVDRSRAVLKGKVGEQFAPFFSAFDYEPSDARFIGSPVDYIIFEGHSEENPKGVTFADIKTGKNSKLNPMQRGFKRAVERGKVSWETIRLEDFDE</sequence>
<reference evidence="2 3" key="1">
    <citation type="journal article" date="2016" name="Sci. Rep.">
        <title>Metabolic traits of an uncultured archaeal lineage -MSBL1- from brine pools of the Red Sea.</title>
        <authorList>
            <person name="Mwirichia R."/>
            <person name="Alam I."/>
            <person name="Rashid M."/>
            <person name="Vinu M."/>
            <person name="Ba-Alawi W."/>
            <person name="Anthony Kamau A."/>
            <person name="Kamanda Ngugi D."/>
            <person name="Goker M."/>
            <person name="Klenk H.P."/>
            <person name="Bajic V."/>
            <person name="Stingl U."/>
        </authorList>
    </citation>
    <scope>NUCLEOTIDE SEQUENCE [LARGE SCALE GENOMIC DNA]</scope>
    <source>
        <strain evidence="2">SCGC-AAA259D14</strain>
    </source>
</reference>
<proteinExistence type="predicted"/>
<keyword evidence="3" id="KW-1185">Reference proteome</keyword>
<dbReference type="EMBL" id="LHXL01000003">
    <property type="protein sequence ID" value="KXA90602.1"/>
    <property type="molecule type" value="Genomic_DNA"/>
</dbReference>